<protein>
    <submittedName>
        <fullName evidence="1">Uncharacterized protein</fullName>
    </submittedName>
</protein>
<gene>
    <name evidence="1" type="ORF">ACFFTU_00445</name>
</gene>
<sequence length="79" mass="8313">MTAQETDVVPAIHPFVAILGAEESDHTPQFAAAAVGPRGRSVMLASARAPACTGADLLGEQGRCERAWARQRRKAEAGQ</sequence>
<dbReference type="Gene3D" id="3.40.630.10">
    <property type="entry name" value="Zn peptidases"/>
    <property type="match status" value="1"/>
</dbReference>
<dbReference type="RefSeq" id="WP_345220044.1">
    <property type="nucleotide sequence ID" value="NZ_BAAAXE010000005.1"/>
</dbReference>
<name>A0ABV5P5H4_STRCM</name>
<comment type="caution">
    <text evidence="1">The sequence shown here is derived from an EMBL/GenBank/DDBJ whole genome shotgun (WGS) entry which is preliminary data.</text>
</comment>
<dbReference type="Proteomes" id="UP001589718">
    <property type="component" value="Unassembled WGS sequence"/>
</dbReference>
<evidence type="ECO:0000313" key="2">
    <source>
        <dbReference type="Proteomes" id="UP001589718"/>
    </source>
</evidence>
<keyword evidence="2" id="KW-1185">Reference proteome</keyword>
<dbReference type="EMBL" id="JBHMCR010000001">
    <property type="protein sequence ID" value="MFB9518435.1"/>
    <property type="molecule type" value="Genomic_DNA"/>
</dbReference>
<organism evidence="1 2">
    <name type="scientific">Streptomyces cremeus</name>
    <dbReference type="NCBI Taxonomy" id="66881"/>
    <lineage>
        <taxon>Bacteria</taxon>
        <taxon>Bacillati</taxon>
        <taxon>Actinomycetota</taxon>
        <taxon>Actinomycetes</taxon>
        <taxon>Kitasatosporales</taxon>
        <taxon>Streptomycetaceae</taxon>
        <taxon>Streptomyces</taxon>
    </lineage>
</organism>
<accession>A0ABV5P5H4</accession>
<reference evidence="1 2" key="1">
    <citation type="submission" date="2024-09" db="EMBL/GenBank/DDBJ databases">
        <authorList>
            <person name="Sun Q."/>
            <person name="Mori K."/>
        </authorList>
    </citation>
    <scope>NUCLEOTIDE SEQUENCE [LARGE SCALE GENOMIC DNA]</scope>
    <source>
        <strain evidence="1 2">JCM 4362</strain>
    </source>
</reference>
<proteinExistence type="predicted"/>
<evidence type="ECO:0000313" key="1">
    <source>
        <dbReference type="EMBL" id="MFB9518435.1"/>
    </source>
</evidence>